<dbReference type="GO" id="GO:0006508">
    <property type="term" value="P:proteolysis"/>
    <property type="evidence" value="ECO:0007669"/>
    <property type="project" value="InterPro"/>
</dbReference>
<accession>C5LL52</accession>
<sequence>MTYTLEMNGPCLMSPTSNRLVTNTFSWTRKANGIWIDTPVPAGFSIGAVESGWDNLMQSFEEFVNEFFKQHQDLNHNVHLVGLSAS</sequence>
<dbReference type="OrthoDB" id="443318at2759"/>
<dbReference type="GeneID" id="9047692"/>
<name>C5LL52_PERM5</name>
<protein>
    <submittedName>
        <fullName evidence="2">Uncharacterized protein</fullName>
    </submittedName>
</protein>
<keyword evidence="3" id="KW-1185">Reference proteome</keyword>
<evidence type="ECO:0000313" key="2">
    <source>
        <dbReference type="EMBL" id="EER02541.1"/>
    </source>
</evidence>
<dbReference type="InParanoid" id="C5LL52"/>
<dbReference type="SUPFAM" id="SSF53474">
    <property type="entry name" value="alpha/beta-Hydrolases"/>
    <property type="match status" value="1"/>
</dbReference>
<dbReference type="InterPro" id="IPR029058">
    <property type="entry name" value="AB_hydrolase_fold"/>
</dbReference>
<reference evidence="2 3" key="1">
    <citation type="submission" date="2008-07" db="EMBL/GenBank/DDBJ databases">
        <authorList>
            <person name="El-Sayed N."/>
            <person name="Caler E."/>
            <person name="Inman J."/>
            <person name="Amedeo P."/>
            <person name="Hass B."/>
            <person name="Wortman J."/>
        </authorList>
    </citation>
    <scope>NUCLEOTIDE SEQUENCE [LARGE SCALE GENOMIC DNA]</scope>
    <source>
        <strain evidence="3">ATCC 50983 / TXsc</strain>
    </source>
</reference>
<dbReference type="AlphaFoldDB" id="C5LL52"/>
<comment type="similarity">
    <text evidence="1">Belongs to the peptidase S10 family.</text>
</comment>
<dbReference type="EMBL" id="GG683052">
    <property type="protein sequence ID" value="EER02541.1"/>
    <property type="molecule type" value="Genomic_DNA"/>
</dbReference>
<dbReference type="InterPro" id="IPR001563">
    <property type="entry name" value="Peptidase_S10"/>
</dbReference>
<gene>
    <name evidence="2" type="ORF">Pmar_PMAR026754</name>
</gene>
<dbReference type="RefSeq" id="XP_002769823.1">
    <property type="nucleotide sequence ID" value="XM_002769777.1"/>
</dbReference>
<dbReference type="Gene3D" id="3.40.50.1820">
    <property type="entry name" value="alpha/beta hydrolase"/>
    <property type="match status" value="1"/>
</dbReference>
<dbReference type="Pfam" id="PF00450">
    <property type="entry name" value="Peptidase_S10"/>
    <property type="match status" value="1"/>
</dbReference>
<evidence type="ECO:0000256" key="1">
    <source>
        <dbReference type="ARBA" id="ARBA00009431"/>
    </source>
</evidence>
<proteinExistence type="inferred from homology"/>
<dbReference type="Proteomes" id="UP000007800">
    <property type="component" value="Unassembled WGS sequence"/>
</dbReference>
<organism evidence="3">
    <name type="scientific">Perkinsus marinus (strain ATCC 50983 / TXsc)</name>
    <dbReference type="NCBI Taxonomy" id="423536"/>
    <lineage>
        <taxon>Eukaryota</taxon>
        <taxon>Sar</taxon>
        <taxon>Alveolata</taxon>
        <taxon>Perkinsozoa</taxon>
        <taxon>Perkinsea</taxon>
        <taxon>Perkinsida</taxon>
        <taxon>Perkinsidae</taxon>
        <taxon>Perkinsus</taxon>
    </lineage>
</organism>
<dbReference type="GO" id="GO:0004185">
    <property type="term" value="F:serine-type carboxypeptidase activity"/>
    <property type="evidence" value="ECO:0007669"/>
    <property type="project" value="InterPro"/>
</dbReference>
<evidence type="ECO:0000313" key="3">
    <source>
        <dbReference type="Proteomes" id="UP000007800"/>
    </source>
</evidence>
<feature type="non-terminal residue" evidence="2">
    <location>
        <position position="86"/>
    </location>
</feature>